<proteinExistence type="predicted"/>
<evidence type="ECO:0000259" key="1">
    <source>
        <dbReference type="Pfam" id="PF03372"/>
    </source>
</evidence>
<comment type="caution">
    <text evidence="2">The sequence shown here is derived from an EMBL/GenBank/DDBJ whole genome shotgun (WGS) entry which is preliminary data.</text>
</comment>
<dbReference type="Gene3D" id="3.60.10.10">
    <property type="entry name" value="Endonuclease/exonuclease/phosphatase"/>
    <property type="match status" value="1"/>
</dbReference>
<protein>
    <recommendedName>
        <fullName evidence="1">Endonuclease/exonuclease/phosphatase domain-containing protein</fullName>
    </recommendedName>
</protein>
<feature type="domain" description="Endonuclease/exonuclease/phosphatase" evidence="1">
    <location>
        <begin position="13"/>
        <end position="166"/>
    </location>
</feature>
<evidence type="ECO:0000313" key="2">
    <source>
        <dbReference type="EMBL" id="KAJ4842985.1"/>
    </source>
</evidence>
<gene>
    <name evidence="2" type="ORF">Tsubulata_036399</name>
</gene>
<dbReference type="PANTHER" id="PTHR33710">
    <property type="entry name" value="BNAC02G09200D PROTEIN"/>
    <property type="match status" value="1"/>
</dbReference>
<sequence length="207" mass="23739">MSNSHRIEAWGFSGGIWLLWRNNVCVEIKLQHFQFLHFSLRVDFGEMEFTGVYGSPQLAMHCYLWENLCQLASYVQSPWYVAGDFNAILSADEIRGSTTSLRRCCRRFQNCMDTCSLEDLGYQGPQFTWHRGLVWERLDRALANQSWLQTFPSAQVFHLPTLCSDHCPLLIDLGVPQQPVPLQGLPFRFQIGMPQCLVVLFAENGSS</sequence>
<dbReference type="InterPro" id="IPR005135">
    <property type="entry name" value="Endo/exonuclease/phosphatase"/>
</dbReference>
<dbReference type="InterPro" id="IPR036691">
    <property type="entry name" value="Endo/exonu/phosph_ase_sf"/>
</dbReference>
<name>A0A9Q0JJI5_9ROSI</name>
<dbReference type="AlphaFoldDB" id="A0A9Q0JJI5"/>
<organism evidence="2 3">
    <name type="scientific">Turnera subulata</name>
    <dbReference type="NCBI Taxonomy" id="218843"/>
    <lineage>
        <taxon>Eukaryota</taxon>
        <taxon>Viridiplantae</taxon>
        <taxon>Streptophyta</taxon>
        <taxon>Embryophyta</taxon>
        <taxon>Tracheophyta</taxon>
        <taxon>Spermatophyta</taxon>
        <taxon>Magnoliopsida</taxon>
        <taxon>eudicotyledons</taxon>
        <taxon>Gunneridae</taxon>
        <taxon>Pentapetalae</taxon>
        <taxon>rosids</taxon>
        <taxon>fabids</taxon>
        <taxon>Malpighiales</taxon>
        <taxon>Passifloraceae</taxon>
        <taxon>Turnera</taxon>
    </lineage>
</organism>
<reference evidence="2" key="1">
    <citation type="submission" date="2022-02" db="EMBL/GenBank/DDBJ databases">
        <authorList>
            <person name="Henning P.M."/>
            <person name="McCubbin A.G."/>
            <person name="Shore J.S."/>
        </authorList>
    </citation>
    <scope>NUCLEOTIDE SEQUENCE</scope>
    <source>
        <strain evidence="2">F60SS</strain>
        <tissue evidence="2">Leaves</tissue>
    </source>
</reference>
<dbReference type="Proteomes" id="UP001141552">
    <property type="component" value="Unassembled WGS sequence"/>
</dbReference>
<dbReference type="GO" id="GO:0003824">
    <property type="term" value="F:catalytic activity"/>
    <property type="evidence" value="ECO:0007669"/>
    <property type="project" value="InterPro"/>
</dbReference>
<reference evidence="2" key="2">
    <citation type="journal article" date="2023" name="Plants (Basel)">
        <title>Annotation of the Turnera subulata (Passifloraceae) Draft Genome Reveals the S-Locus Evolved after the Divergence of Turneroideae from Passifloroideae in a Stepwise Manner.</title>
        <authorList>
            <person name="Henning P.M."/>
            <person name="Roalson E.H."/>
            <person name="Mir W."/>
            <person name="McCubbin A.G."/>
            <person name="Shore J.S."/>
        </authorList>
    </citation>
    <scope>NUCLEOTIDE SEQUENCE</scope>
    <source>
        <strain evidence="2">F60SS</strain>
    </source>
</reference>
<accession>A0A9Q0JJI5</accession>
<dbReference type="EMBL" id="JAKUCV010002347">
    <property type="protein sequence ID" value="KAJ4842985.1"/>
    <property type="molecule type" value="Genomic_DNA"/>
</dbReference>
<dbReference type="PANTHER" id="PTHR33710:SF77">
    <property type="entry name" value="DNASE I-LIKE SUPERFAMILY PROTEIN"/>
    <property type="match status" value="1"/>
</dbReference>
<dbReference type="OrthoDB" id="1720282at2759"/>
<dbReference type="Pfam" id="PF03372">
    <property type="entry name" value="Exo_endo_phos"/>
    <property type="match status" value="1"/>
</dbReference>
<evidence type="ECO:0000313" key="3">
    <source>
        <dbReference type="Proteomes" id="UP001141552"/>
    </source>
</evidence>
<dbReference type="SUPFAM" id="SSF56219">
    <property type="entry name" value="DNase I-like"/>
    <property type="match status" value="1"/>
</dbReference>
<keyword evidence="3" id="KW-1185">Reference proteome</keyword>